<proteinExistence type="predicted"/>
<comment type="caution">
    <text evidence="1">The sequence shown here is derived from an EMBL/GenBank/DDBJ whole genome shotgun (WGS) entry which is preliminary data.</text>
</comment>
<evidence type="ECO:0000313" key="1">
    <source>
        <dbReference type="EMBL" id="RNA24392.1"/>
    </source>
</evidence>
<reference evidence="1 2" key="1">
    <citation type="journal article" date="2018" name="Sci. Rep.">
        <title>Genomic signatures of local adaptation to the degree of environmental predictability in rotifers.</title>
        <authorList>
            <person name="Franch-Gras L."/>
            <person name="Hahn C."/>
            <person name="Garcia-Roger E.M."/>
            <person name="Carmona M.J."/>
            <person name="Serra M."/>
            <person name="Gomez A."/>
        </authorList>
    </citation>
    <scope>NUCLEOTIDE SEQUENCE [LARGE SCALE GENOMIC DNA]</scope>
    <source>
        <strain evidence="1">HYR1</strain>
    </source>
</reference>
<organism evidence="1 2">
    <name type="scientific">Brachionus plicatilis</name>
    <name type="common">Marine rotifer</name>
    <name type="synonym">Brachionus muelleri</name>
    <dbReference type="NCBI Taxonomy" id="10195"/>
    <lineage>
        <taxon>Eukaryota</taxon>
        <taxon>Metazoa</taxon>
        <taxon>Spiralia</taxon>
        <taxon>Gnathifera</taxon>
        <taxon>Rotifera</taxon>
        <taxon>Eurotatoria</taxon>
        <taxon>Monogononta</taxon>
        <taxon>Pseudotrocha</taxon>
        <taxon>Ploima</taxon>
        <taxon>Brachionidae</taxon>
        <taxon>Brachionus</taxon>
    </lineage>
</organism>
<dbReference type="EMBL" id="REGN01003130">
    <property type="protein sequence ID" value="RNA24392.1"/>
    <property type="molecule type" value="Genomic_DNA"/>
</dbReference>
<sequence>MEPNGTWKMTQIENKSQTLQISDTFELVKEESTWQLSSNNEPIFNFGTDDMNKIQVAYPNYIAYIKDSDKSVYIVPFEGQKSIGNEYCLARADYVLSGGNQLI</sequence>
<gene>
    <name evidence="1" type="ORF">BpHYR1_050411</name>
</gene>
<evidence type="ECO:0000313" key="2">
    <source>
        <dbReference type="Proteomes" id="UP000276133"/>
    </source>
</evidence>
<accession>A0A3M7RLF6</accession>
<name>A0A3M7RLF6_BRAPC</name>
<dbReference type="Proteomes" id="UP000276133">
    <property type="component" value="Unassembled WGS sequence"/>
</dbReference>
<keyword evidence="2" id="KW-1185">Reference proteome</keyword>
<dbReference type="AlphaFoldDB" id="A0A3M7RLF6"/>
<protein>
    <submittedName>
        <fullName evidence="1">Uncharacterized protein</fullName>
    </submittedName>
</protein>